<evidence type="ECO:0000259" key="1">
    <source>
        <dbReference type="Pfam" id="PF00135"/>
    </source>
</evidence>
<comment type="caution">
    <text evidence="2">The sequence shown here is derived from an EMBL/GenBank/DDBJ whole genome shotgun (WGS) entry which is preliminary data.</text>
</comment>
<protein>
    <submittedName>
        <fullName evidence="2">Cholinesterase</fullName>
    </submittedName>
</protein>
<dbReference type="InterPro" id="IPR002018">
    <property type="entry name" value="CarbesteraseB"/>
</dbReference>
<dbReference type="InterPro" id="IPR029058">
    <property type="entry name" value="AB_hydrolase_fold"/>
</dbReference>
<dbReference type="PANTHER" id="PTHR43142">
    <property type="entry name" value="CARBOXYLIC ESTER HYDROLASE"/>
    <property type="match status" value="1"/>
</dbReference>
<sequence>MASAAAATIKHPKLGTVRGKAADDGSGVAQFLGIKYASLKDRFAPPELLKGDPKATVEAGEYGPHVVCLPNAIDMEFGFIQQTLPKPDAPPPTSDVDGLNLNITVPPAGTPKPSEAGFPVLVFVHGGGLFIGANWWPQYDFKRLVKLGVERGVPFIGVNVGYRLGIPGFLTSKEMQQAGYKSNNGLRDQATAFRWVQENIAGFGGDPANVTAMGESAGGASCLLHLQSPTPLFTRLITMSGTPLLMNPLPPAVAENTYAALTAAFGLSDHPPSTRPAALAALPIPDLLAKAPPGLPLIFVHDGDDDSVRHRPTHADLAASLGPEADGASGKTTTTRPWCKQILAGYAPADASILTAMIPTLQREDEGLAEAFMGSFRRGLVQQGGDEAVAEKLFAAYGIQAGSDAKKALRAIVALASDLLFRAGARAYVEKWPAEAAAAGGGGEGGKADAWLYRLAFPNPWPGPWHGEASHIMDVALVFLNFEEALPGEGYKEAARQWAERVLRFVAGEGPGWDGGAQVGVFGEGGVDAVTREEEVRTDRLARVLREEGVGIDVVVGAWDGFRRGV</sequence>
<reference evidence="2 3" key="1">
    <citation type="journal article" date="2019" name="Sci. Rep.">
        <title>A multi-omics analysis of the grapevine pathogen Lasiodiplodia theobromae reveals that temperature affects the expression of virulence- and pathogenicity-related genes.</title>
        <authorList>
            <person name="Felix C."/>
            <person name="Meneses R."/>
            <person name="Goncalves M.F.M."/>
            <person name="Tilleman L."/>
            <person name="Duarte A.S."/>
            <person name="Jorrin-Novo J.V."/>
            <person name="Van de Peer Y."/>
            <person name="Deforce D."/>
            <person name="Van Nieuwerburgh F."/>
            <person name="Esteves A.C."/>
            <person name="Alves A."/>
        </authorList>
    </citation>
    <scope>NUCLEOTIDE SEQUENCE [LARGE SCALE GENOMIC DNA]</scope>
    <source>
        <strain evidence="2 3">LA-SOL3</strain>
    </source>
</reference>
<accession>A0A5N5CX62</accession>
<organism evidence="2 3">
    <name type="scientific">Lasiodiplodia theobromae</name>
    <dbReference type="NCBI Taxonomy" id="45133"/>
    <lineage>
        <taxon>Eukaryota</taxon>
        <taxon>Fungi</taxon>
        <taxon>Dikarya</taxon>
        <taxon>Ascomycota</taxon>
        <taxon>Pezizomycotina</taxon>
        <taxon>Dothideomycetes</taxon>
        <taxon>Dothideomycetes incertae sedis</taxon>
        <taxon>Botryosphaeriales</taxon>
        <taxon>Botryosphaeriaceae</taxon>
        <taxon>Lasiodiplodia</taxon>
    </lineage>
</organism>
<dbReference type="PANTHER" id="PTHR43142:SF11">
    <property type="entry name" value="CARBOXYLIC ESTER HYDROLASE"/>
    <property type="match status" value="1"/>
</dbReference>
<dbReference type="EMBL" id="VCHE01000159">
    <property type="protein sequence ID" value="KAB2569941.1"/>
    <property type="molecule type" value="Genomic_DNA"/>
</dbReference>
<feature type="domain" description="Carboxylesterase type B" evidence="1">
    <location>
        <begin position="13"/>
        <end position="482"/>
    </location>
</feature>
<dbReference type="Gene3D" id="3.40.50.1820">
    <property type="entry name" value="alpha/beta hydrolase"/>
    <property type="match status" value="1"/>
</dbReference>
<evidence type="ECO:0000313" key="2">
    <source>
        <dbReference type="EMBL" id="KAB2569941.1"/>
    </source>
</evidence>
<keyword evidence="3" id="KW-1185">Reference proteome</keyword>
<dbReference type="AlphaFoldDB" id="A0A5N5CX62"/>
<dbReference type="OrthoDB" id="6846267at2759"/>
<dbReference type="Proteomes" id="UP000325902">
    <property type="component" value="Unassembled WGS sequence"/>
</dbReference>
<gene>
    <name evidence="2" type="primary">BCHE_4</name>
    <name evidence="2" type="ORF">DBV05_g11377</name>
</gene>
<dbReference type="Pfam" id="PF00135">
    <property type="entry name" value="COesterase"/>
    <property type="match status" value="1"/>
</dbReference>
<dbReference type="SUPFAM" id="SSF53474">
    <property type="entry name" value="alpha/beta-Hydrolases"/>
    <property type="match status" value="1"/>
</dbReference>
<evidence type="ECO:0000313" key="3">
    <source>
        <dbReference type="Proteomes" id="UP000325902"/>
    </source>
</evidence>
<name>A0A5N5CX62_9PEZI</name>
<proteinExistence type="predicted"/>